<dbReference type="EMBL" id="JADOGI010000019">
    <property type="protein sequence ID" value="MBF8185877.1"/>
    <property type="molecule type" value="Genomic_DNA"/>
</dbReference>
<dbReference type="RefSeq" id="WP_195894855.1">
    <property type="nucleotide sequence ID" value="NZ_JADOGI010000019.1"/>
</dbReference>
<sequence length="285" mass="30848">MPGSQHEGLVSIGTLDFGHTAKMLLSLFDLPISESGEARLASPDLSETVPASYHADAALLFGSGKRKVGVILETQRGEDGRKHYSWPNYITSLRARERCRVYLVVICPNSAVAEWAAKPIFIGHPEMVLIPLVIGPDNTPVITDVAKAVDNIGLAVISTVTHRDDPSINLIIATLTHALSSIDPKLAQGYAEYVVVALSDSPAQKEMERLMSTKTYPYMGEYSQSLIDQGKAEGEAKAVLLVLGSRGVSVGDRDRERIVSCTDLAILEGWVERAAFVTSVEELFA</sequence>
<name>A0A931A431_9ACTN</name>
<keyword evidence="2" id="KW-1185">Reference proteome</keyword>
<dbReference type="AlphaFoldDB" id="A0A931A431"/>
<gene>
    <name evidence="1" type="ORF">ITP53_08995</name>
</gene>
<proteinExistence type="predicted"/>
<accession>A0A931A431</accession>
<comment type="caution">
    <text evidence="1">The sequence shown here is derived from an EMBL/GenBank/DDBJ whole genome shotgun (WGS) entry which is preliminary data.</text>
</comment>
<organism evidence="1 2">
    <name type="scientific">Nonomuraea cypriaca</name>
    <dbReference type="NCBI Taxonomy" id="1187855"/>
    <lineage>
        <taxon>Bacteria</taxon>
        <taxon>Bacillati</taxon>
        <taxon>Actinomycetota</taxon>
        <taxon>Actinomycetes</taxon>
        <taxon>Streptosporangiales</taxon>
        <taxon>Streptosporangiaceae</taxon>
        <taxon>Nonomuraea</taxon>
    </lineage>
</organism>
<evidence type="ECO:0000313" key="1">
    <source>
        <dbReference type="EMBL" id="MBF8185877.1"/>
    </source>
</evidence>
<reference evidence="1" key="1">
    <citation type="submission" date="2020-11" db="EMBL/GenBank/DDBJ databases">
        <title>Whole-genome analyses of Nonomuraea sp. K274.</title>
        <authorList>
            <person name="Veyisoglu A."/>
        </authorList>
    </citation>
    <scope>NUCLEOTIDE SEQUENCE</scope>
    <source>
        <strain evidence="1">K274</strain>
    </source>
</reference>
<dbReference type="PANTHER" id="PTHR34613">
    <property type="entry name" value="SLL0800 PROTEIN"/>
    <property type="match status" value="1"/>
</dbReference>
<dbReference type="Proteomes" id="UP000605361">
    <property type="component" value="Unassembled WGS sequence"/>
</dbReference>
<dbReference type="PANTHER" id="PTHR34613:SF1">
    <property type="entry name" value="SLL6017 PROTEIN"/>
    <property type="match status" value="1"/>
</dbReference>
<protein>
    <submittedName>
        <fullName evidence="1">Uncharacterized protein</fullName>
    </submittedName>
</protein>
<evidence type="ECO:0000313" key="2">
    <source>
        <dbReference type="Proteomes" id="UP000605361"/>
    </source>
</evidence>